<accession>A0A498JZ78</accession>
<dbReference type="AlphaFoldDB" id="A0A498JZ78"/>
<evidence type="ECO:0000313" key="1">
    <source>
        <dbReference type="EMBL" id="RXI00308.1"/>
    </source>
</evidence>
<organism evidence="1 2">
    <name type="scientific">Malus domestica</name>
    <name type="common">Apple</name>
    <name type="synonym">Pyrus malus</name>
    <dbReference type="NCBI Taxonomy" id="3750"/>
    <lineage>
        <taxon>Eukaryota</taxon>
        <taxon>Viridiplantae</taxon>
        <taxon>Streptophyta</taxon>
        <taxon>Embryophyta</taxon>
        <taxon>Tracheophyta</taxon>
        <taxon>Spermatophyta</taxon>
        <taxon>Magnoliopsida</taxon>
        <taxon>eudicotyledons</taxon>
        <taxon>Gunneridae</taxon>
        <taxon>Pentapetalae</taxon>
        <taxon>rosids</taxon>
        <taxon>fabids</taxon>
        <taxon>Rosales</taxon>
        <taxon>Rosaceae</taxon>
        <taxon>Amygdaloideae</taxon>
        <taxon>Maleae</taxon>
        <taxon>Malus</taxon>
    </lineage>
</organism>
<name>A0A498JZ78_MALDO</name>
<reference evidence="1 2" key="1">
    <citation type="submission" date="2018-10" db="EMBL/GenBank/DDBJ databases">
        <title>A high-quality apple genome assembly.</title>
        <authorList>
            <person name="Hu J."/>
        </authorList>
    </citation>
    <scope>NUCLEOTIDE SEQUENCE [LARGE SCALE GENOMIC DNA]</scope>
    <source>
        <strain evidence="2">cv. HFTH1</strain>
        <tissue evidence="1">Young leaf</tissue>
    </source>
</reference>
<comment type="caution">
    <text evidence="1">The sequence shown here is derived from an EMBL/GenBank/DDBJ whole genome shotgun (WGS) entry which is preliminary data.</text>
</comment>
<proteinExistence type="predicted"/>
<dbReference type="EMBL" id="RDQH01000331">
    <property type="protein sequence ID" value="RXI00308.1"/>
    <property type="molecule type" value="Genomic_DNA"/>
</dbReference>
<keyword evidence="2" id="KW-1185">Reference proteome</keyword>
<gene>
    <name evidence="1" type="ORF">DVH24_037856</name>
</gene>
<protein>
    <submittedName>
        <fullName evidence="1">Uncharacterized protein</fullName>
    </submittedName>
</protein>
<evidence type="ECO:0000313" key="2">
    <source>
        <dbReference type="Proteomes" id="UP000290289"/>
    </source>
</evidence>
<dbReference type="Proteomes" id="UP000290289">
    <property type="component" value="Chromosome 5"/>
</dbReference>
<sequence>MALGSNLTQIDDGTRLYPDRFSRDLEAIGAIDSTLGGGRERGMGGAVKEEIMPKEISMPVMGWW</sequence>